<evidence type="ECO:0000313" key="1">
    <source>
        <dbReference type="EMBL" id="MCX4231292.1"/>
    </source>
</evidence>
<dbReference type="SUPFAM" id="SSF110849">
    <property type="entry name" value="ParB/Sulfiredoxin"/>
    <property type="match status" value="1"/>
</dbReference>
<reference evidence="1" key="1">
    <citation type="journal article" date="2022" name="bioRxiv">
        <title>Discovery and biosynthetic assessment of Streptomyces ortus sp nov. isolated from a deep-sea sponge.</title>
        <authorList>
            <person name="Williams S.E."/>
        </authorList>
    </citation>
    <scope>NUCLEOTIDE SEQUENCE</scope>
    <source>
        <strain evidence="1">A15ISP2-DRY2</strain>
    </source>
</reference>
<evidence type="ECO:0000313" key="2">
    <source>
        <dbReference type="Proteomes" id="UP001165590"/>
    </source>
</evidence>
<dbReference type="InterPro" id="IPR036086">
    <property type="entry name" value="ParB/Sulfiredoxin_sf"/>
</dbReference>
<keyword evidence="2" id="KW-1185">Reference proteome</keyword>
<dbReference type="EMBL" id="JAIFZO010000001">
    <property type="protein sequence ID" value="MCX4231292.1"/>
    <property type="molecule type" value="Genomic_DNA"/>
</dbReference>
<protein>
    <submittedName>
        <fullName evidence="1">Helix-turn-helix domain-containing protein</fullName>
    </submittedName>
</protein>
<dbReference type="Proteomes" id="UP001165590">
    <property type="component" value="Unassembled WGS sequence"/>
</dbReference>
<sequence>MRVIDGMHRLLAARLRGQQTIEVEFFDGSPEDAFLRAVASNVPHGLPLSLADRRTAAARIIASHPQMSDRAIARAAGLGAKAVAAIRRRSSGGVPQLGARVGRDGKVRPLSSVEGRRRAAELIAERPQASLREVARYAGISPATVSDVRKRLESGQAPVAERQEVAVGGARSEVMARIIKPRADRIQRQASADTAAVVENC</sequence>
<proteinExistence type="predicted"/>
<gene>
    <name evidence="1" type="ORF">K3769_00590</name>
</gene>
<dbReference type="RefSeq" id="WP_267024414.1">
    <property type="nucleotide sequence ID" value="NZ_JAIFZO010000001.1"/>
</dbReference>
<name>A0ABT3UUP5_9ACTN</name>
<organism evidence="1 2">
    <name type="scientific">Streptomyces ortus</name>
    <dbReference type="NCBI Taxonomy" id="2867268"/>
    <lineage>
        <taxon>Bacteria</taxon>
        <taxon>Bacillati</taxon>
        <taxon>Actinomycetota</taxon>
        <taxon>Actinomycetes</taxon>
        <taxon>Kitasatosporales</taxon>
        <taxon>Streptomycetaceae</taxon>
        <taxon>Streptomyces</taxon>
    </lineage>
</organism>
<comment type="caution">
    <text evidence="1">The sequence shown here is derived from an EMBL/GenBank/DDBJ whole genome shotgun (WGS) entry which is preliminary data.</text>
</comment>
<accession>A0ABT3UUP5</accession>